<name>A0A6J6YJJ9_9ZZZZ</name>
<organism evidence="4">
    <name type="scientific">freshwater metagenome</name>
    <dbReference type="NCBI Taxonomy" id="449393"/>
    <lineage>
        <taxon>unclassified sequences</taxon>
        <taxon>metagenomes</taxon>
        <taxon>ecological metagenomes</taxon>
    </lineage>
</organism>
<dbReference type="EMBL" id="CAFBMT010000004">
    <property type="protein sequence ID" value="CAB4922008.1"/>
    <property type="molecule type" value="Genomic_DNA"/>
</dbReference>
<evidence type="ECO:0000313" key="6">
    <source>
        <dbReference type="EMBL" id="CAB4922008.1"/>
    </source>
</evidence>
<sequence>MFALDARLANGFTQGLLAAVNPCGFVLLPTYLLYFLGMENLRPGAERTSITRALAVSLSVSGGFMSVFVVIGVITKWSTTWFMDKAPYLSLVMGLGLVALGIAMLFGYRLPFTTPKLDIGKRDRSVRSMYVFGIAYAIASLGCTLPGFMSVVLGGVTTDGLLTGAAGVGLYGLGMALLVSGLTITLAMANTALLKTLRKGMEWFEYIAGVFVLLTGMYLSYYWYNGIRDKTGTSSVISGTTSWQESLSRFIQRNQTTVVVLSSIVIAAAVGFAVFNKQRRQPG</sequence>
<dbReference type="PANTHER" id="PTHR31272">
    <property type="entry name" value="CYTOCHROME C-TYPE BIOGENESIS PROTEIN HI_1454-RELATED"/>
    <property type="match status" value="1"/>
</dbReference>
<keyword evidence="1" id="KW-0812">Transmembrane</keyword>
<dbReference type="EMBL" id="CAESGF010000004">
    <property type="protein sequence ID" value="CAB4363129.1"/>
    <property type="molecule type" value="Genomic_DNA"/>
</dbReference>
<feature type="transmembrane region" description="Helical" evidence="1">
    <location>
        <begin position="168"/>
        <end position="194"/>
    </location>
</feature>
<feature type="transmembrane region" description="Helical" evidence="1">
    <location>
        <begin position="206"/>
        <end position="224"/>
    </location>
</feature>
<reference evidence="4" key="1">
    <citation type="submission" date="2020-05" db="EMBL/GenBank/DDBJ databases">
        <authorList>
            <person name="Chiriac C."/>
            <person name="Salcher M."/>
            <person name="Ghai R."/>
            <person name="Kavagutti S V."/>
        </authorList>
    </citation>
    <scope>NUCLEOTIDE SEQUENCE</scope>
</reference>
<evidence type="ECO:0000313" key="4">
    <source>
        <dbReference type="EMBL" id="CAB4808434.1"/>
    </source>
</evidence>
<feature type="transmembrane region" description="Helical" evidence="1">
    <location>
        <begin position="12"/>
        <end position="34"/>
    </location>
</feature>
<dbReference type="InterPro" id="IPR051790">
    <property type="entry name" value="Cytochrome_c-biogenesis_DsbD"/>
</dbReference>
<proteinExistence type="predicted"/>
<dbReference type="EMBL" id="CAFBIY010000136">
    <property type="protein sequence ID" value="CAB4852524.1"/>
    <property type="molecule type" value="Genomic_DNA"/>
</dbReference>
<feature type="transmembrane region" description="Helical" evidence="1">
    <location>
        <begin position="54"/>
        <end position="74"/>
    </location>
</feature>
<evidence type="ECO:0000256" key="1">
    <source>
        <dbReference type="SAM" id="Phobius"/>
    </source>
</evidence>
<keyword evidence="1" id="KW-1133">Transmembrane helix</keyword>
<dbReference type="EMBL" id="CAEZYF010000007">
    <property type="protein sequence ID" value="CAB4721120.1"/>
    <property type="molecule type" value="Genomic_DNA"/>
</dbReference>
<dbReference type="AlphaFoldDB" id="A0A6J6YJJ9"/>
<evidence type="ECO:0000313" key="5">
    <source>
        <dbReference type="EMBL" id="CAB4852524.1"/>
    </source>
</evidence>
<evidence type="ECO:0000313" key="7">
    <source>
        <dbReference type="EMBL" id="CAB5015918.1"/>
    </source>
</evidence>
<feature type="transmembrane region" description="Helical" evidence="1">
    <location>
        <begin position="256"/>
        <end position="275"/>
    </location>
</feature>
<protein>
    <submittedName>
        <fullName evidence="4">Unannotated protein</fullName>
    </submittedName>
</protein>
<keyword evidence="1" id="KW-0472">Membrane</keyword>
<dbReference type="PANTHER" id="PTHR31272:SF4">
    <property type="entry name" value="CYTOCHROME C-TYPE BIOGENESIS PROTEIN HI_1454-RELATED"/>
    <property type="match status" value="1"/>
</dbReference>
<feature type="transmembrane region" description="Helical" evidence="1">
    <location>
        <begin position="129"/>
        <end position="156"/>
    </location>
</feature>
<evidence type="ECO:0000313" key="3">
    <source>
        <dbReference type="EMBL" id="CAB4721120.1"/>
    </source>
</evidence>
<gene>
    <name evidence="3" type="ORF">UFOPK2656_01346</name>
    <name evidence="4" type="ORF">UFOPK3099_00569</name>
    <name evidence="5" type="ORF">UFOPK3267_02140</name>
    <name evidence="6" type="ORF">UFOPK3651_00917</name>
    <name evidence="7" type="ORF">UFOPK3931_03075</name>
    <name evidence="2" type="ORF">UFOPK4189_00908</name>
</gene>
<evidence type="ECO:0000313" key="2">
    <source>
        <dbReference type="EMBL" id="CAB4363129.1"/>
    </source>
</evidence>
<dbReference type="EMBL" id="CAFAAV010000029">
    <property type="protein sequence ID" value="CAB4808434.1"/>
    <property type="molecule type" value="Genomic_DNA"/>
</dbReference>
<feature type="transmembrane region" description="Helical" evidence="1">
    <location>
        <begin position="86"/>
        <end position="108"/>
    </location>
</feature>
<dbReference type="EMBL" id="CAFBOL010000133">
    <property type="protein sequence ID" value="CAB5015918.1"/>
    <property type="molecule type" value="Genomic_DNA"/>
</dbReference>
<accession>A0A6J6YJJ9</accession>